<reference evidence="13" key="1">
    <citation type="submission" date="2023-06" db="EMBL/GenBank/DDBJ databases">
        <authorList>
            <person name="Delattre M."/>
        </authorList>
    </citation>
    <scope>NUCLEOTIDE SEQUENCE</scope>
    <source>
        <strain evidence="13">AF72</strain>
    </source>
</reference>
<dbReference type="InterPro" id="IPR000990">
    <property type="entry name" value="Innexin"/>
</dbReference>
<keyword evidence="10 12" id="KW-0472">Membrane</keyword>
<keyword evidence="11 12" id="KW-0407">Ion channel</keyword>
<dbReference type="EMBL" id="CATQJA010002637">
    <property type="protein sequence ID" value="CAJ0575429.1"/>
    <property type="molecule type" value="Genomic_DNA"/>
</dbReference>
<keyword evidence="4" id="KW-1003">Cell membrane</keyword>
<feature type="transmembrane region" description="Helical" evidence="12">
    <location>
        <begin position="259"/>
        <end position="282"/>
    </location>
</feature>
<dbReference type="PROSITE" id="PS51013">
    <property type="entry name" value="PANNEXIN"/>
    <property type="match status" value="1"/>
</dbReference>
<keyword evidence="14" id="KW-1185">Reference proteome</keyword>
<comment type="caution">
    <text evidence="12">Lacks conserved residue(s) required for the propagation of feature annotation.</text>
</comment>
<keyword evidence="5 12" id="KW-0812">Transmembrane</keyword>
<dbReference type="PANTHER" id="PTHR11893">
    <property type="entry name" value="INNEXIN"/>
    <property type="match status" value="1"/>
</dbReference>
<organism evidence="13 14">
    <name type="scientific">Mesorhabditis spiculigera</name>
    <dbReference type="NCBI Taxonomy" id="96644"/>
    <lineage>
        <taxon>Eukaryota</taxon>
        <taxon>Metazoa</taxon>
        <taxon>Ecdysozoa</taxon>
        <taxon>Nematoda</taxon>
        <taxon>Chromadorea</taxon>
        <taxon>Rhabditida</taxon>
        <taxon>Rhabditina</taxon>
        <taxon>Rhabditomorpha</taxon>
        <taxon>Rhabditoidea</taxon>
        <taxon>Rhabditidae</taxon>
        <taxon>Mesorhabditinae</taxon>
        <taxon>Mesorhabditis</taxon>
    </lineage>
</organism>
<proteinExistence type="inferred from homology"/>
<sequence length="411" mass="46902">MRAIGPYFTAVSFFGVSAVDTYTSIYTPLIVFFSYLCILCVEWFGHPISCAADQPVGADLLDKHHLVIEFCRREAAEFLNIRRHLPTVGDYQWLRIALFLGCLLFFVPHIFWVLGRTFSVYPFTSALRCFITLRGHTREETRAILAEKMDGIVKIRSSMRSKRKNPLLLSPISILYVIFKTIVILCTLLLNVFIFGTLIKMPTSEEAGLFSRSFWTNHHEAHGLFAQLAVCYFPYRFTINIPETRYTCVLTLNAVTEKLYIVLFLWLTTMIVLNTISTLYWVTYLASARRRKHQMTEWFKLGQPNICLLSNQRRVDRFIRHLGSDTWLLLSVSGQRGGLFIAAQAISALWTSFLRLDEQSALKPVRKSTTSIWSSGYDGPVPELPIVTGTLDDAETTSLNSDVNQHISSLP</sequence>
<evidence type="ECO:0000256" key="12">
    <source>
        <dbReference type="RuleBase" id="RU010713"/>
    </source>
</evidence>
<name>A0AA36G4D8_9BILA</name>
<dbReference type="PRINTS" id="PR01262">
    <property type="entry name" value="INNEXIN"/>
</dbReference>
<evidence type="ECO:0000256" key="1">
    <source>
        <dbReference type="ARBA" id="ARBA00004610"/>
    </source>
</evidence>
<evidence type="ECO:0000256" key="8">
    <source>
        <dbReference type="ARBA" id="ARBA00022989"/>
    </source>
</evidence>
<comment type="caution">
    <text evidence="13">The sequence shown here is derived from an EMBL/GenBank/DDBJ whole genome shotgun (WGS) entry which is preliminary data.</text>
</comment>
<comment type="similarity">
    <text evidence="12">Belongs to the pannexin family.</text>
</comment>
<keyword evidence="9 12" id="KW-0406">Ion transport</keyword>
<accession>A0AA36G4D8</accession>
<evidence type="ECO:0000256" key="11">
    <source>
        <dbReference type="ARBA" id="ARBA00023303"/>
    </source>
</evidence>
<evidence type="ECO:0000256" key="5">
    <source>
        <dbReference type="ARBA" id="ARBA00022692"/>
    </source>
</evidence>
<dbReference type="AlphaFoldDB" id="A0AA36G4D8"/>
<dbReference type="Pfam" id="PF00876">
    <property type="entry name" value="Innexin"/>
    <property type="match status" value="1"/>
</dbReference>
<evidence type="ECO:0000256" key="10">
    <source>
        <dbReference type="ARBA" id="ARBA00023136"/>
    </source>
</evidence>
<evidence type="ECO:0000256" key="6">
    <source>
        <dbReference type="ARBA" id="ARBA00022868"/>
    </source>
</evidence>
<dbReference type="GO" id="GO:0005921">
    <property type="term" value="C:gap junction"/>
    <property type="evidence" value="ECO:0007669"/>
    <property type="project" value="UniProtKB-SubCell"/>
</dbReference>
<protein>
    <recommendedName>
        <fullName evidence="12">Innexin</fullName>
    </recommendedName>
</protein>
<keyword evidence="7" id="KW-0965">Cell junction</keyword>
<evidence type="ECO:0000256" key="2">
    <source>
        <dbReference type="ARBA" id="ARBA00004651"/>
    </source>
</evidence>
<dbReference type="Proteomes" id="UP001177023">
    <property type="component" value="Unassembled WGS sequence"/>
</dbReference>
<evidence type="ECO:0000256" key="3">
    <source>
        <dbReference type="ARBA" id="ARBA00022448"/>
    </source>
</evidence>
<keyword evidence="8 12" id="KW-1133">Transmembrane helix</keyword>
<evidence type="ECO:0000256" key="7">
    <source>
        <dbReference type="ARBA" id="ARBA00022949"/>
    </source>
</evidence>
<comment type="subcellular location">
    <subcellularLocation>
        <location evidence="1">Cell junction</location>
        <location evidence="1">Gap junction</location>
    </subcellularLocation>
    <subcellularLocation>
        <location evidence="2 12">Cell membrane</location>
        <topology evidence="2 12">Multi-pass membrane protein</topology>
    </subcellularLocation>
</comment>
<dbReference type="GO" id="GO:0034220">
    <property type="term" value="P:monoatomic ion transmembrane transport"/>
    <property type="evidence" value="ECO:0007669"/>
    <property type="project" value="UniProtKB-KW"/>
</dbReference>
<evidence type="ECO:0000256" key="9">
    <source>
        <dbReference type="ARBA" id="ARBA00023065"/>
    </source>
</evidence>
<keyword evidence="6" id="KW-0303">Gap junction</keyword>
<dbReference type="GO" id="GO:0005886">
    <property type="term" value="C:plasma membrane"/>
    <property type="evidence" value="ECO:0007669"/>
    <property type="project" value="UniProtKB-SubCell"/>
</dbReference>
<evidence type="ECO:0000313" key="13">
    <source>
        <dbReference type="EMBL" id="CAJ0575429.1"/>
    </source>
</evidence>
<gene>
    <name evidence="12" type="primary">inx</name>
    <name evidence="13" type="ORF">MSPICULIGERA_LOCUS13740</name>
</gene>
<dbReference type="GO" id="GO:0005243">
    <property type="term" value="F:gap junction channel activity"/>
    <property type="evidence" value="ECO:0007669"/>
    <property type="project" value="TreeGrafter"/>
</dbReference>
<evidence type="ECO:0000256" key="4">
    <source>
        <dbReference type="ARBA" id="ARBA00022475"/>
    </source>
</evidence>
<feature type="non-terminal residue" evidence="13">
    <location>
        <position position="1"/>
    </location>
</feature>
<feature type="transmembrane region" description="Helical" evidence="12">
    <location>
        <begin position="167"/>
        <end position="194"/>
    </location>
</feature>
<comment type="function">
    <text evidence="12">Structural component of the gap junctions.</text>
</comment>
<keyword evidence="3 12" id="KW-0813">Transport</keyword>
<dbReference type="PANTHER" id="PTHR11893:SF28">
    <property type="entry name" value="INNEXIN-2"/>
    <property type="match status" value="1"/>
</dbReference>
<evidence type="ECO:0000313" key="14">
    <source>
        <dbReference type="Proteomes" id="UP001177023"/>
    </source>
</evidence>
<feature type="transmembrane region" description="Helical" evidence="12">
    <location>
        <begin position="93"/>
        <end position="114"/>
    </location>
</feature>